<feature type="compositionally biased region" description="Polar residues" evidence="4">
    <location>
        <begin position="370"/>
        <end position="386"/>
    </location>
</feature>
<feature type="compositionally biased region" description="Polar residues" evidence="4">
    <location>
        <begin position="301"/>
        <end position="318"/>
    </location>
</feature>
<keyword evidence="1 2" id="KW-0728">SH3 domain</keyword>
<dbReference type="Gene3D" id="2.30.30.40">
    <property type="entry name" value="SH3 Domains"/>
    <property type="match status" value="1"/>
</dbReference>
<dbReference type="PANTHER" id="PTHR47174">
    <property type="entry name" value="BRIDGING INTEGRATOR 3"/>
    <property type="match status" value="1"/>
</dbReference>
<comment type="caution">
    <text evidence="6">The sequence shown here is derived from an EMBL/GenBank/DDBJ whole genome shotgun (WGS) entry which is preliminary data.</text>
</comment>
<dbReference type="SUPFAM" id="SSF50044">
    <property type="entry name" value="SH3-domain"/>
    <property type="match status" value="1"/>
</dbReference>
<gene>
    <name evidence="6" type="ORF">EJ08DRAFT_593457</name>
</gene>
<evidence type="ECO:0000313" key="7">
    <source>
        <dbReference type="Proteomes" id="UP000800235"/>
    </source>
</evidence>
<feature type="compositionally biased region" description="Low complexity" evidence="4">
    <location>
        <begin position="418"/>
        <end position="437"/>
    </location>
</feature>
<proteinExistence type="predicted"/>
<dbReference type="EMBL" id="MU007063">
    <property type="protein sequence ID" value="KAF2426540.1"/>
    <property type="molecule type" value="Genomic_DNA"/>
</dbReference>
<dbReference type="PANTHER" id="PTHR47174:SF2">
    <property type="entry name" value="SH3 DOMAIN SIGNALLING PROTEIN (AFU_ORTHOLOGUE AFUA_5G07670)"/>
    <property type="match status" value="1"/>
</dbReference>
<dbReference type="InterPro" id="IPR046982">
    <property type="entry name" value="BIN3/RVS161-like"/>
</dbReference>
<dbReference type="InterPro" id="IPR027267">
    <property type="entry name" value="AH/BAR_dom_sf"/>
</dbReference>
<dbReference type="GO" id="GO:0051666">
    <property type="term" value="P:actin cortical patch localization"/>
    <property type="evidence" value="ECO:0007669"/>
    <property type="project" value="InterPro"/>
</dbReference>
<dbReference type="GO" id="GO:0008289">
    <property type="term" value="F:lipid binding"/>
    <property type="evidence" value="ECO:0007669"/>
    <property type="project" value="TreeGrafter"/>
</dbReference>
<dbReference type="GO" id="GO:0006897">
    <property type="term" value="P:endocytosis"/>
    <property type="evidence" value="ECO:0007669"/>
    <property type="project" value="InterPro"/>
</dbReference>
<keyword evidence="7" id="KW-1185">Reference proteome</keyword>
<dbReference type="PROSITE" id="PS50002">
    <property type="entry name" value="SH3"/>
    <property type="match status" value="1"/>
</dbReference>
<dbReference type="CDD" id="cd07599">
    <property type="entry name" value="BAR_Rvs167p"/>
    <property type="match status" value="1"/>
</dbReference>
<reference evidence="6" key="1">
    <citation type="journal article" date="2020" name="Stud. Mycol.">
        <title>101 Dothideomycetes genomes: a test case for predicting lifestyles and emergence of pathogens.</title>
        <authorList>
            <person name="Haridas S."/>
            <person name="Albert R."/>
            <person name="Binder M."/>
            <person name="Bloem J."/>
            <person name="Labutti K."/>
            <person name="Salamov A."/>
            <person name="Andreopoulos B."/>
            <person name="Baker S."/>
            <person name="Barry K."/>
            <person name="Bills G."/>
            <person name="Bluhm B."/>
            <person name="Cannon C."/>
            <person name="Castanera R."/>
            <person name="Culley D."/>
            <person name="Daum C."/>
            <person name="Ezra D."/>
            <person name="Gonzalez J."/>
            <person name="Henrissat B."/>
            <person name="Kuo A."/>
            <person name="Liang C."/>
            <person name="Lipzen A."/>
            <person name="Lutzoni F."/>
            <person name="Magnuson J."/>
            <person name="Mondo S."/>
            <person name="Nolan M."/>
            <person name="Ohm R."/>
            <person name="Pangilinan J."/>
            <person name="Park H.-J."/>
            <person name="Ramirez L."/>
            <person name="Alfaro M."/>
            <person name="Sun H."/>
            <person name="Tritt A."/>
            <person name="Yoshinaga Y."/>
            <person name="Zwiers L.-H."/>
            <person name="Turgeon B."/>
            <person name="Goodwin S."/>
            <person name="Spatafora J."/>
            <person name="Crous P."/>
            <person name="Grigoriev I."/>
        </authorList>
    </citation>
    <scope>NUCLEOTIDE SEQUENCE</scope>
    <source>
        <strain evidence="6">CBS 130266</strain>
    </source>
</reference>
<dbReference type="Pfam" id="PF00018">
    <property type="entry name" value="SH3_1"/>
    <property type="match status" value="1"/>
</dbReference>
<sequence>MQRRFGAMLARTADDAQVGMLIHDFESADKMLETLIEASKHWRDSWADILNRQSAILSDYDLLYSPIVGSDGNEDGNYSVTPKSQLDRVHYLKEFYMELKTDMLEEVSMVDKRIIEPAKDARMSLKTYKKVIKKREDKKLDYERYRGRVDSVEKKNKRTDRENVALAKHNVDLGNATAVCLYTHTHLYEYHAADDELKATLPSMTNAAYSLLPPLLNAQIMIQNTLLGQLYTTLHNYSQDHGFPSPPPEMPEIIAIFEGNFTPLRLEAESSLRMLAMGKAIHQPMTLDGASKSYSGMNIRNNAGNAISSRRGNSSNNVKPAAIMGKPSPTSPHPPPAPPSDDQPELPHLYSDMKTNPDTRGGWRKPSDPNLLSPQTSHASHYSQNAYGGANPSPPASVASSSNHDYFPPSAAHIANMKPRPSITSMSSSTSLASSIAAKKKPPPPPPAKRIPSQQFEYVTALYDFTGEGPGDLSFREGDRIKIIKKTGSEQDWWDGELRGVKGAFPANYCK</sequence>
<dbReference type="InterPro" id="IPR036028">
    <property type="entry name" value="SH3-like_dom_sf"/>
</dbReference>
<dbReference type="InterPro" id="IPR001452">
    <property type="entry name" value="SH3_domain"/>
</dbReference>
<evidence type="ECO:0000259" key="5">
    <source>
        <dbReference type="PROSITE" id="PS50002"/>
    </source>
</evidence>
<evidence type="ECO:0000256" key="4">
    <source>
        <dbReference type="SAM" id="MobiDB-lite"/>
    </source>
</evidence>
<feature type="coiled-coil region" evidence="3">
    <location>
        <begin position="135"/>
        <end position="162"/>
    </location>
</feature>
<evidence type="ECO:0000256" key="2">
    <source>
        <dbReference type="PROSITE-ProRule" id="PRU00192"/>
    </source>
</evidence>
<keyword evidence="3" id="KW-0175">Coiled coil</keyword>
<name>A0A9P4NLJ3_9PEZI</name>
<feature type="region of interest" description="Disordered" evidence="4">
    <location>
        <begin position="301"/>
        <end position="452"/>
    </location>
</feature>
<dbReference type="GO" id="GO:0031097">
    <property type="term" value="C:medial cortex"/>
    <property type="evidence" value="ECO:0007669"/>
    <property type="project" value="TreeGrafter"/>
</dbReference>
<dbReference type="SMART" id="SM00326">
    <property type="entry name" value="SH3"/>
    <property type="match status" value="1"/>
</dbReference>
<dbReference type="GO" id="GO:1990528">
    <property type="term" value="C:Rvs161p-Rvs167p complex"/>
    <property type="evidence" value="ECO:0007669"/>
    <property type="project" value="TreeGrafter"/>
</dbReference>
<evidence type="ECO:0000313" key="6">
    <source>
        <dbReference type="EMBL" id="KAF2426540.1"/>
    </source>
</evidence>
<feature type="domain" description="SH3" evidence="5">
    <location>
        <begin position="454"/>
        <end position="511"/>
    </location>
</feature>
<evidence type="ECO:0000256" key="3">
    <source>
        <dbReference type="SAM" id="Coils"/>
    </source>
</evidence>
<dbReference type="Gene3D" id="1.20.1270.60">
    <property type="entry name" value="Arfaptin homology (AH) domain/BAR domain"/>
    <property type="match status" value="1"/>
</dbReference>
<dbReference type="PRINTS" id="PR00452">
    <property type="entry name" value="SH3DOMAIN"/>
</dbReference>
<organism evidence="6 7">
    <name type="scientific">Tothia fuscella</name>
    <dbReference type="NCBI Taxonomy" id="1048955"/>
    <lineage>
        <taxon>Eukaryota</taxon>
        <taxon>Fungi</taxon>
        <taxon>Dikarya</taxon>
        <taxon>Ascomycota</taxon>
        <taxon>Pezizomycotina</taxon>
        <taxon>Dothideomycetes</taxon>
        <taxon>Pleosporomycetidae</taxon>
        <taxon>Venturiales</taxon>
        <taxon>Cylindrosympodiaceae</taxon>
        <taxon>Tothia</taxon>
    </lineage>
</organism>
<dbReference type="GO" id="GO:0030479">
    <property type="term" value="C:actin cortical patch"/>
    <property type="evidence" value="ECO:0007669"/>
    <property type="project" value="TreeGrafter"/>
</dbReference>
<accession>A0A9P4NLJ3</accession>
<dbReference type="OrthoDB" id="10255128at2759"/>
<dbReference type="SUPFAM" id="SSF103657">
    <property type="entry name" value="BAR/IMD domain-like"/>
    <property type="match status" value="1"/>
</dbReference>
<protein>
    <recommendedName>
        <fullName evidence="5">SH3 domain-containing protein</fullName>
    </recommendedName>
</protein>
<evidence type="ECO:0000256" key="1">
    <source>
        <dbReference type="ARBA" id="ARBA00022443"/>
    </source>
</evidence>
<feature type="compositionally biased region" description="Pro residues" evidence="4">
    <location>
        <begin position="329"/>
        <end position="341"/>
    </location>
</feature>
<dbReference type="FunFam" id="2.30.30.40:FF:000100">
    <property type="entry name" value="SH3 domain-containing YSC84-like protein 1"/>
    <property type="match status" value="1"/>
</dbReference>
<dbReference type="GO" id="GO:0043332">
    <property type="term" value="C:mating projection tip"/>
    <property type="evidence" value="ECO:0007669"/>
    <property type="project" value="TreeGrafter"/>
</dbReference>
<dbReference type="GO" id="GO:0097320">
    <property type="term" value="P:plasma membrane tubulation"/>
    <property type="evidence" value="ECO:0007669"/>
    <property type="project" value="TreeGrafter"/>
</dbReference>
<dbReference type="AlphaFoldDB" id="A0A9P4NLJ3"/>
<dbReference type="Proteomes" id="UP000800235">
    <property type="component" value="Unassembled WGS sequence"/>
</dbReference>